<dbReference type="RefSeq" id="WP_120733439.1">
    <property type="nucleotide sequence ID" value="NZ_RBAK01000026.1"/>
</dbReference>
<dbReference type="OrthoDB" id="3778510at2"/>
<feature type="transmembrane region" description="Helical" evidence="2">
    <location>
        <begin position="330"/>
        <end position="355"/>
    </location>
</feature>
<feature type="region of interest" description="Disordered" evidence="1">
    <location>
        <begin position="388"/>
        <end position="424"/>
    </location>
</feature>
<keyword evidence="2" id="KW-1133">Transmembrane helix</keyword>
<organism evidence="3 4">
    <name type="scientific">Micromonospora endolithica</name>
    <dbReference type="NCBI Taxonomy" id="230091"/>
    <lineage>
        <taxon>Bacteria</taxon>
        <taxon>Bacillati</taxon>
        <taxon>Actinomycetota</taxon>
        <taxon>Actinomycetes</taxon>
        <taxon>Micromonosporales</taxon>
        <taxon>Micromonosporaceae</taxon>
        <taxon>Micromonospora</taxon>
    </lineage>
</organism>
<keyword evidence="2" id="KW-0472">Membrane</keyword>
<evidence type="ECO:0000256" key="1">
    <source>
        <dbReference type="SAM" id="MobiDB-lite"/>
    </source>
</evidence>
<feature type="transmembrane region" description="Helical" evidence="2">
    <location>
        <begin position="125"/>
        <end position="142"/>
    </location>
</feature>
<feature type="transmembrane region" description="Helical" evidence="2">
    <location>
        <begin position="232"/>
        <end position="249"/>
    </location>
</feature>
<feature type="compositionally biased region" description="Basic and acidic residues" evidence="1">
    <location>
        <begin position="408"/>
        <end position="417"/>
    </location>
</feature>
<name>A0A3A9YN77_9ACTN</name>
<keyword evidence="4" id="KW-1185">Reference proteome</keyword>
<dbReference type="AlphaFoldDB" id="A0A3A9YN77"/>
<feature type="transmembrane region" description="Helical" evidence="2">
    <location>
        <begin position="301"/>
        <end position="318"/>
    </location>
</feature>
<feature type="transmembrane region" description="Helical" evidence="2">
    <location>
        <begin position="361"/>
        <end position="381"/>
    </location>
</feature>
<gene>
    <name evidence="3" type="ORF">D7223_32165</name>
</gene>
<evidence type="ECO:0000313" key="3">
    <source>
        <dbReference type="EMBL" id="RKN37721.1"/>
    </source>
</evidence>
<proteinExistence type="predicted"/>
<accession>A0A3A9YN77</accession>
<dbReference type="Proteomes" id="UP000281726">
    <property type="component" value="Unassembled WGS sequence"/>
</dbReference>
<keyword evidence="2" id="KW-0812">Transmembrane</keyword>
<feature type="transmembrane region" description="Helical" evidence="2">
    <location>
        <begin position="96"/>
        <end position="118"/>
    </location>
</feature>
<comment type="caution">
    <text evidence="3">The sequence shown here is derived from an EMBL/GenBank/DDBJ whole genome shotgun (WGS) entry which is preliminary data.</text>
</comment>
<evidence type="ECO:0000313" key="4">
    <source>
        <dbReference type="Proteomes" id="UP000281726"/>
    </source>
</evidence>
<dbReference type="EMBL" id="RBAK01000026">
    <property type="protein sequence ID" value="RKN37721.1"/>
    <property type="molecule type" value="Genomic_DNA"/>
</dbReference>
<sequence length="745" mass="78901">MAMTGAATTGARGQTEGWLGRDPLRTVALAMITIGVLWRAQLAARGFLAADDFVLITQASEADLTPGHLLSLYNNHLMPGGRLLIWLVTEYVGLAYWPYVLLMAIGQAVLGLAFFRLLRRMLRPGWLLLLPLGVLLFSPLTLEATSWWAVGVNMLPMQIAMVLAVGAQVAYVQTRRPRHLVGLALAVFLGLFFFEKALLVVPLVFLLTALLYAEGGVFRTLWTTVRRWWQSWLVLTVLTLGFLAAYLTRSESSLRRPESPGEVLSFLQQMLGSNLLPGLVGGPWRWLGAGDGAPVAAPPELGSWLAWVLVVAVILATVRRDRRAGRAWVLLGAYLVMVATILAATRLGSVFSAVAGGVPRYVSDVVVVAAICLGVALCGLARGPADGVPAQAVPEDSEPEGAAPGPADDPHAAEARPEPVAAAVPAARPKPLVVARAGVIHAEAADDPEPEPRPAPEQESAPASAAPQAAAPPAAAPPAAGPDGPGSGDVPAPADDTPPPTREPGASRTPPGAAEPPTADLLAPIPARYRDSVTVMLVLVLVAVCLGTAWTTSRYSDEWARKSARAYVDTVKLEMASAPPGTVFFDATVPDNVVPSLSNPYNLQSRFFRSFGTRPVFVDEAEKPSVLDHLGRIQEATVLGSVIQPGPEESCGYRVTAGQTVRMPLDKPRDQWHYVVRVGYLSSGAGSAVLRLGDATATFPVKPGLNQHFFRIVGGGDAVELTVTGDRVSFCTNEIAIGDPAPKPE</sequence>
<feature type="compositionally biased region" description="Low complexity" evidence="1">
    <location>
        <begin position="457"/>
        <end position="473"/>
    </location>
</feature>
<feature type="region of interest" description="Disordered" evidence="1">
    <location>
        <begin position="443"/>
        <end position="519"/>
    </location>
</feature>
<feature type="transmembrane region" description="Helical" evidence="2">
    <location>
        <begin position="183"/>
        <end position="212"/>
    </location>
</feature>
<protein>
    <submittedName>
        <fullName evidence="3">Uncharacterized protein</fullName>
    </submittedName>
</protein>
<feature type="transmembrane region" description="Helical" evidence="2">
    <location>
        <begin position="533"/>
        <end position="552"/>
    </location>
</feature>
<feature type="transmembrane region" description="Helical" evidence="2">
    <location>
        <begin position="148"/>
        <end position="171"/>
    </location>
</feature>
<reference evidence="3 4" key="1">
    <citation type="journal article" date="2004" name="Syst. Appl. Microbiol.">
        <title>Cryptoendolithic actinomycetes from antarctic sandstone rock samples: Micromonospora endolithica sp. nov. and two isolates related to Micromonospora coerulea Jensen 1932.</title>
        <authorList>
            <person name="Hirsch P."/>
            <person name="Mevs U."/>
            <person name="Kroppenstedt R.M."/>
            <person name="Schumann P."/>
            <person name="Stackebrandt E."/>
        </authorList>
    </citation>
    <scope>NUCLEOTIDE SEQUENCE [LARGE SCALE GENOMIC DNA]</scope>
    <source>
        <strain evidence="3 4">JCM 12677</strain>
    </source>
</reference>
<feature type="compositionally biased region" description="Low complexity" evidence="1">
    <location>
        <begin position="481"/>
        <end position="495"/>
    </location>
</feature>
<evidence type="ECO:0000256" key="2">
    <source>
        <dbReference type="SAM" id="Phobius"/>
    </source>
</evidence>